<dbReference type="Proteomes" id="UP000033123">
    <property type="component" value="Chromosome"/>
</dbReference>
<dbReference type="RefSeq" id="WP_048182112.1">
    <property type="nucleotide sequence ID" value="NZ_CP009508.1"/>
</dbReference>
<dbReference type="HOGENOM" id="CLU_2565715_0_0_2"/>
<dbReference type="InterPro" id="IPR012337">
    <property type="entry name" value="RNaseH-like_sf"/>
</dbReference>
<dbReference type="PATRIC" id="fig|1434118.4.peg.2395"/>
<gene>
    <name evidence="1" type="ORF">MSSAC_1880</name>
</gene>
<evidence type="ECO:0000313" key="1">
    <source>
        <dbReference type="EMBL" id="AKB36470.1"/>
    </source>
</evidence>
<dbReference type="STRING" id="1434118.MSSAC_1880"/>
<dbReference type="EMBL" id="CP009508">
    <property type="protein sequence ID" value="AKB36470.1"/>
    <property type="molecule type" value="Genomic_DNA"/>
</dbReference>
<name>A0A0E3PM10_9EURY</name>
<dbReference type="SUPFAM" id="SSF53098">
    <property type="entry name" value="Ribonuclease H-like"/>
    <property type="match status" value="1"/>
</dbReference>
<dbReference type="GeneID" id="24871489"/>
<proteinExistence type="predicted"/>
<protein>
    <submittedName>
        <fullName evidence="1">Uncharacterized protein</fullName>
    </submittedName>
</protein>
<organism evidence="1 2">
    <name type="scientific">Methanosarcina siciliae C2J</name>
    <dbReference type="NCBI Taxonomy" id="1434118"/>
    <lineage>
        <taxon>Archaea</taxon>
        <taxon>Methanobacteriati</taxon>
        <taxon>Methanobacteriota</taxon>
        <taxon>Stenosarchaea group</taxon>
        <taxon>Methanomicrobia</taxon>
        <taxon>Methanosarcinales</taxon>
        <taxon>Methanosarcinaceae</taxon>
        <taxon>Methanosarcina</taxon>
    </lineage>
</organism>
<dbReference type="AlphaFoldDB" id="A0A0E3PM10"/>
<evidence type="ECO:0000313" key="2">
    <source>
        <dbReference type="Proteomes" id="UP000033123"/>
    </source>
</evidence>
<dbReference type="KEGG" id="msj:MSSAC_1880"/>
<accession>A0A0E3PM10</accession>
<sequence>MKQKREELAKKSWKIEEYHRGIKQFCGVEKCQARKEESQRAHMMFSLRAFLRLELQRVKSGISWFESAMKIRRVAVTVYLNNPLYTVN</sequence>
<reference evidence="1 2" key="1">
    <citation type="submission" date="2014-07" db="EMBL/GenBank/DDBJ databases">
        <title>Methanogenic archaea and the global carbon cycle.</title>
        <authorList>
            <person name="Henriksen J.R."/>
            <person name="Luke J."/>
            <person name="Reinhart S."/>
            <person name="Benedict M.N."/>
            <person name="Youngblut N.D."/>
            <person name="Metcalf M.E."/>
            <person name="Whitaker R.J."/>
            <person name="Metcalf W.W."/>
        </authorList>
    </citation>
    <scope>NUCLEOTIDE SEQUENCE [LARGE SCALE GENOMIC DNA]</scope>
    <source>
        <strain evidence="1 2">C2J</strain>
    </source>
</reference>